<sequence>MTSTEDWGWGYEESTALVPARTEATTKASTKAHRAKQQQKLSFTDDLPTEIRIRIYDFLFPVPGDHFELWAPQEKATGKEKWQNLFRKYASNKKAMRIMRLNKKIHEEVADYFYGRFNMRFSGPTGFLVMTMLNHSIWPLNCSFIKHTTVRIPCGYPSACSMKRWDIFVRIQRSRGMRIPFIGRRAKQRSQGGTEAECNHDITVRRGFRQLRDMAGLKLLEILVP</sequence>
<dbReference type="Proteomes" id="UP001600888">
    <property type="component" value="Unassembled WGS sequence"/>
</dbReference>
<reference evidence="1 2" key="1">
    <citation type="submission" date="2024-03" db="EMBL/GenBank/DDBJ databases">
        <title>A high-quality draft genome sequence of Diaporthe vaccinii, a causative agent of upright dieback and viscid rot disease in cranberry plants.</title>
        <authorList>
            <person name="Sarrasin M."/>
            <person name="Lang B.F."/>
            <person name="Burger G."/>
        </authorList>
    </citation>
    <scope>NUCLEOTIDE SEQUENCE [LARGE SCALE GENOMIC DNA]</scope>
    <source>
        <strain evidence="1 2">IS7</strain>
    </source>
</reference>
<name>A0ABR4DPQ9_9PEZI</name>
<gene>
    <name evidence="1" type="ORF">FJTKL_07450</name>
</gene>
<protein>
    <submittedName>
        <fullName evidence="1">Uncharacterized protein</fullName>
    </submittedName>
</protein>
<keyword evidence="2" id="KW-1185">Reference proteome</keyword>
<dbReference type="PANTHER" id="PTHR42085:SF2">
    <property type="entry name" value="F-BOX DOMAIN-CONTAINING PROTEIN"/>
    <property type="match status" value="1"/>
</dbReference>
<organism evidence="1 2">
    <name type="scientific">Diaporthe vaccinii</name>
    <dbReference type="NCBI Taxonomy" id="105482"/>
    <lineage>
        <taxon>Eukaryota</taxon>
        <taxon>Fungi</taxon>
        <taxon>Dikarya</taxon>
        <taxon>Ascomycota</taxon>
        <taxon>Pezizomycotina</taxon>
        <taxon>Sordariomycetes</taxon>
        <taxon>Sordariomycetidae</taxon>
        <taxon>Diaporthales</taxon>
        <taxon>Diaporthaceae</taxon>
        <taxon>Diaporthe</taxon>
        <taxon>Diaporthe eres species complex</taxon>
    </lineage>
</organism>
<proteinExistence type="predicted"/>
<dbReference type="EMBL" id="JBAWTH010000284">
    <property type="protein sequence ID" value="KAL2272171.1"/>
    <property type="molecule type" value="Genomic_DNA"/>
</dbReference>
<evidence type="ECO:0000313" key="1">
    <source>
        <dbReference type="EMBL" id="KAL2272171.1"/>
    </source>
</evidence>
<dbReference type="InterPro" id="IPR038883">
    <property type="entry name" value="AN11006-like"/>
</dbReference>
<evidence type="ECO:0000313" key="2">
    <source>
        <dbReference type="Proteomes" id="UP001600888"/>
    </source>
</evidence>
<accession>A0ABR4DPQ9</accession>
<dbReference type="PANTHER" id="PTHR42085">
    <property type="entry name" value="F-BOX DOMAIN-CONTAINING PROTEIN"/>
    <property type="match status" value="1"/>
</dbReference>
<comment type="caution">
    <text evidence="1">The sequence shown here is derived from an EMBL/GenBank/DDBJ whole genome shotgun (WGS) entry which is preliminary data.</text>
</comment>